<evidence type="ECO:0000256" key="1">
    <source>
        <dbReference type="SAM" id="Phobius"/>
    </source>
</evidence>
<keyword evidence="4" id="KW-1185">Reference proteome</keyword>
<keyword evidence="1" id="KW-0812">Transmembrane</keyword>
<keyword evidence="1" id="KW-1133">Transmembrane helix</keyword>
<dbReference type="Proteomes" id="UP000708208">
    <property type="component" value="Unassembled WGS sequence"/>
</dbReference>
<protein>
    <submittedName>
        <fullName evidence="3">Uncharacterized protein</fullName>
    </submittedName>
</protein>
<evidence type="ECO:0000313" key="3">
    <source>
        <dbReference type="EMBL" id="CAG7674776.1"/>
    </source>
</evidence>
<name>A0A8J2NK79_9HEXA</name>
<evidence type="ECO:0000256" key="2">
    <source>
        <dbReference type="SAM" id="SignalP"/>
    </source>
</evidence>
<dbReference type="AlphaFoldDB" id="A0A8J2NK79"/>
<dbReference type="EMBL" id="CAJVCH010013302">
    <property type="protein sequence ID" value="CAG7674776.1"/>
    <property type="molecule type" value="Genomic_DNA"/>
</dbReference>
<reference evidence="3" key="1">
    <citation type="submission" date="2021-06" db="EMBL/GenBank/DDBJ databases">
        <authorList>
            <person name="Hodson N. C."/>
            <person name="Mongue J. A."/>
            <person name="Jaron S. K."/>
        </authorList>
    </citation>
    <scope>NUCLEOTIDE SEQUENCE</scope>
</reference>
<dbReference type="OrthoDB" id="6628750at2759"/>
<sequence>MYVSAALQILLLLAVIWVFIRQVEKQNRDLVAVNPSDRNWKGIIIAVVVIVTVLALIVTSVVLLTPPEEGPRVKGKRFELDDIFSSKFQPLRVNGSWVA</sequence>
<proteinExistence type="predicted"/>
<keyword evidence="1" id="KW-0472">Membrane</keyword>
<feature type="non-terminal residue" evidence="3">
    <location>
        <position position="1"/>
    </location>
</feature>
<comment type="caution">
    <text evidence="3">The sequence shown here is derived from an EMBL/GenBank/DDBJ whole genome shotgun (WGS) entry which is preliminary data.</text>
</comment>
<keyword evidence="2" id="KW-0732">Signal</keyword>
<gene>
    <name evidence="3" type="ORF">AFUS01_LOCUS2334</name>
</gene>
<organism evidence="3 4">
    <name type="scientific">Allacma fusca</name>
    <dbReference type="NCBI Taxonomy" id="39272"/>
    <lineage>
        <taxon>Eukaryota</taxon>
        <taxon>Metazoa</taxon>
        <taxon>Ecdysozoa</taxon>
        <taxon>Arthropoda</taxon>
        <taxon>Hexapoda</taxon>
        <taxon>Collembola</taxon>
        <taxon>Symphypleona</taxon>
        <taxon>Sminthuridae</taxon>
        <taxon>Allacma</taxon>
    </lineage>
</organism>
<feature type="chain" id="PRO_5035321622" evidence="2">
    <location>
        <begin position="26"/>
        <end position="99"/>
    </location>
</feature>
<evidence type="ECO:0000313" key="4">
    <source>
        <dbReference type="Proteomes" id="UP000708208"/>
    </source>
</evidence>
<accession>A0A8J2NK79</accession>
<feature type="signal peptide" evidence="2">
    <location>
        <begin position="1"/>
        <end position="25"/>
    </location>
</feature>
<feature type="transmembrane region" description="Helical" evidence="1">
    <location>
        <begin position="42"/>
        <end position="64"/>
    </location>
</feature>